<feature type="non-terminal residue" evidence="1">
    <location>
        <position position="1"/>
    </location>
</feature>
<feature type="non-terminal residue" evidence="1">
    <location>
        <position position="43"/>
    </location>
</feature>
<proteinExistence type="predicted"/>
<dbReference type="EMBL" id="HAED01002191">
    <property type="protein sequence ID" value="SBQ88036.1"/>
    <property type="molecule type" value="Transcribed_RNA"/>
</dbReference>
<dbReference type="AlphaFoldDB" id="A0A1A8HUG4"/>
<name>A0A1A8HUG4_NOTKU</name>
<protein>
    <submittedName>
        <fullName evidence="1">Glypican 5</fullName>
    </submittedName>
</protein>
<evidence type="ECO:0000313" key="1">
    <source>
        <dbReference type="EMBL" id="SBQ88036.1"/>
    </source>
</evidence>
<accession>A0A1A8HUG4</accession>
<sequence>ALFTPRVERMQTGIRTASGWIAISTDCRSSLEHLRKVARELTI</sequence>
<reference evidence="1" key="2">
    <citation type="submission" date="2016-06" db="EMBL/GenBank/DDBJ databases">
        <title>The genome of a short-lived fish provides insights into sex chromosome evolution and the genetic control of aging.</title>
        <authorList>
            <person name="Reichwald K."/>
            <person name="Felder M."/>
            <person name="Petzold A."/>
            <person name="Koch P."/>
            <person name="Groth M."/>
            <person name="Platzer M."/>
        </authorList>
    </citation>
    <scope>NUCLEOTIDE SEQUENCE</scope>
    <source>
        <tissue evidence="1">Brain</tissue>
    </source>
</reference>
<gene>
    <name evidence="1" type="primary">GPC5</name>
</gene>
<reference evidence="1" key="1">
    <citation type="submission" date="2016-05" db="EMBL/GenBank/DDBJ databases">
        <authorList>
            <person name="Lavstsen T."/>
            <person name="Jespersen J.S."/>
        </authorList>
    </citation>
    <scope>NUCLEOTIDE SEQUENCE</scope>
    <source>
        <tissue evidence="1">Brain</tissue>
    </source>
</reference>
<organism evidence="1">
    <name type="scientific">Nothobranchius kuhntae</name>
    <name type="common">Beira killifish</name>
    <dbReference type="NCBI Taxonomy" id="321403"/>
    <lineage>
        <taxon>Eukaryota</taxon>
        <taxon>Metazoa</taxon>
        <taxon>Chordata</taxon>
        <taxon>Craniata</taxon>
        <taxon>Vertebrata</taxon>
        <taxon>Euteleostomi</taxon>
        <taxon>Actinopterygii</taxon>
        <taxon>Neopterygii</taxon>
        <taxon>Teleostei</taxon>
        <taxon>Neoteleostei</taxon>
        <taxon>Acanthomorphata</taxon>
        <taxon>Ovalentaria</taxon>
        <taxon>Atherinomorphae</taxon>
        <taxon>Cyprinodontiformes</taxon>
        <taxon>Nothobranchiidae</taxon>
        <taxon>Nothobranchius</taxon>
    </lineage>
</organism>